<feature type="non-terminal residue" evidence="1">
    <location>
        <position position="1"/>
    </location>
</feature>
<protein>
    <submittedName>
        <fullName evidence="1">9839_t:CDS:1</fullName>
    </submittedName>
</protein>
<evidence type="ECO:0000313" key="2">
    <source>
        <dbReference type="Proteomes" id="UP000789525"/>
    </source>
</evidence>
<sequence>FSDFFVGKRNLNLVLILLIDVGKFQDGKEFSSSQAGYPFECKIGVGQVIKGWDEVMKLSLGEQARLTISPEDAYGSQGFGNIIGPNSTLVL</sequence>
<name>A0ACA9MSV9_9GLOM</name>
<reference evidence="1" key="1">
    <citation type="submission" date="2021-06" db="EMBL/GenBank/DDBJ databases">
        <authorList>
            <person name="Kallberg Y."/>
            <person name="Tangrot J."/>
            <person name="Rosling A."/>
        </authorList>
    </citation>
    <scope>NUCLEOTIDE SEQUENCE</scope>
    <source>
        <strain evidence="1">CL356</strain>
    </source>
</reference>
<dbReference type="EMBL" id="CAJVPT010013485">
    <property type="protein sequence ID" value="CAG8596102.1"/>
    <property type="molecule type" value="Genomic_DNA"/>
</dbReference>
<dbReference type="Proteomes" id="UP000789525">
    <property type="component" value="Unassembled WGS sequence"/>
</dbReference>
<organism evidence="1 2">
    <name type="scientific">Acaulospora colombiana</name>
    <dbReference type="NCBI Taxonomy" id="27376"/>
    <lineage>
        <taxon>Eukaryota</taxon>
        <taxon>Fungi</taxon>
        <taxon>Fungi incertae sedis</taxon>
        <taxon>Mucoromycota</taxon>
        <taxon>Glomeromycotina</taxon>
        <taxon>Glomeromycetes</taxon>
        <taxon>Diversisporales</taxon>
        <taxon>Acaulosporaceae</taxon>
        <taxon>Acaulospora</taxon>
    </lineage>
</organism>
<gene>
    <name evidence="1" type="ORF">ACOLOM_LOCUS6506</name>
</gene>
<keyword evidence="2" id="KW-1185">Reference proteome</keyword>
<accession>A0ACA9MSV9</accession>
<comment type="caution">
    <text evidence="1">The sequence shown here is derived from an EMBL/GenBank/DDBJ whole genome shotgun (WGS) entry which is preliminary data.</text>
</comment>
<proteinExistence type="predicted"/>
<evidence type="ECO:0000313" key="1">
    <source>
        <dbReference type="EMBL" id="CAG8596102.1"/>
    </source>
</evidence>